<dbReference type="PANTHER" id="PTHR30203:SF33">
    <property type="entry name" value="BLR4455 PROTEIN"/>
    <property type="match status" value="1"/>
</dbReference>
<dbReference type="NCBIfam" id="TIGR01845">
    <property type="entry name" value="outer_NodT"/>
    <property type="match status" value="1"/>
</dbReference>
<comment type="caution">
    <text evidence="4">The sequence shown here is derived from an EMBL/GenBank/DDBJ whole genome shotgun (WGS) entry which is preliminary data.</text>
</comment>
<keyword evidence="2" id="KW-1134">Transmembrane beta strand</keyword>
<keyword evidence="2" id="KW-0812">Transmembrane</keyword>
<dbReference type="Proteomes" id="UP000054926">
    <property type="component" value="Unassembled WGS sequence"/>
</dbReference>
<dbReference type="AlphaFoldDB" id="A0A0W0ZIK3"/>
<protein>
    <submittedName>
        <fullName evidence="4">Outer membrane efflux protein</fullName>
    </submittedName>
</protein>
<dbReference type="InterPro" id="IPR010131">
    <property type="entry name" value="MdtP/NodT-like"/>
</dbReference>
<reference evidence="4 5" key="1">
    <citation type="submission" date="2015-11" db="EMBL/GenBank/DDBJ databases">
        <title>Genomic analysis of 38 Legionella species identifies large and diverse effector repertoires.</title>
        <authorList>
            <person name="Burstein D."/>
            <person name="Amaro F."/>
            <person name="Zusman T."/>
            <person name="Lifshitz Z."/>
            <person name="Cohen O."/>
            <person name="Gilbert J.A."/>
            <person name="Pupko T."/>
            <person name="Shuman H.A."/>
            <person name="Segal G."/>
        </authorList>
    </citation>
    <scope>NUCLEOTIDE SEQUENCE [LARGE SCALE GENOMIC DNA]</scope>
    <source>
        <strain evidence="4 5">IMVS3376</strain>
    </source>
</reference>
<dbReference type="PATRIC" id="fig|947033.5.peg.2317"/>
<name>A0A0W0ZIK3_9GAMM</name>
<feature type="coiled-coil region" evidence="3">
    <location>
        <begin position="229"/>
        <end position="287"/>
    </location>
</feature>
<comment type="similarity">
    <text evidence="1 2">Belongs to the outer membrane factor (OMF) (TC 1.B.17) family.</text>
</comment>
<organism evidence="4 5">
    <name type="scientific">Legionella steelei</name>
    <dbReference type="NCBI Taxonomy" id="947033"/>
    <lineage>
        <taxon>Bacteria</taxon>
        <taxon>Pseudomonadati</taxon>
        <taxon>Pseudomonadota</taxon>
        <taxon>Gammaproteobacteria</taxon>
        <taxon>Legionellales</taxon>
        <taxon>Legionellaceae</taxon>
        <taxon>Legionella</taxon>
    </lineage>
</organism>
<keyword evidence="3" id="KW-0175">Coiled coil</keyword>
<keyword evidence="2" id="KW-0564">Palmitate</keyword>
<dbReference type="PANTHER" id="PTHR30203">
    <property type="entry name" value="OUTER MEMBRANE CATION EFFLUX PROTEIN"/>
    <property type="match status" value="1"/>
</dbReference>
<evidence type="ECO:0000313" key="5">
    <source>
        <dbReference type="Proteomes" id="UP000054926"/>
    </source>
</evidence>
<dbReference type="Gene3D" id="2.20.200.10">
    <property type="entry name" value="Outer membrane efflux proteins (OEP)"/>
    <property type="match status" value="1"/>
</dbReference>
<evidence type="ECO:0000256" key="3">
    <source>
        <dbReference type="SAM" id="Coils"/>
    </source>
</evidence>
<dbReference type="Gene3D" id="1.20.1600.10">
    <property type="entry name" value="Outer membrane efflux proteins (OEP)"/>
    <property type="match status" value="1"/>
</dbReference>
<evidence type="ECO:0000256" key="2">
    <source>
        <dbReference type="RuleBase" id="RU362097"/>
    </source>
</evidence>
<dbReference type="SUPFAM" id="SSF56954">
    <property type="entry name" value="Outer membrane efflux proteins (OEP)"/>
    <property type="match status" value="1"/>
</dbReference>
<evidence type="ECO:0000313" key="4">
    <source>
        <dbReference type="EMBL" id="KTD69029.1"/>
    </source>
</evidence>
<keyword evidence="2" id="KW-0472">Membrane</keyword>
<gene>
    <name evidence="4" type="ORF">Lste_2187</name>
</gene>
<dbReference type="GO" id="GO:0015562">
    <property type="term" value="F:efflux transmembrane transporter activity"/>
    <property type="evidence" value="ECO:0007669"/>
    <property type="project" value="InterPro"/>
</dbReference>
<keyword evidence="2" id="KW-0449">Lipoprotein</keyword>
<dbReference type="Pfam" id="PF02321">
    <property type="entry name" value="OEP"/>
    <property type="match status" value="2"/>
</dbReference>
<keyword evidence="5" id="KW-1185">Reference proteome</keyword>
<dbReference type="STRING" id="947033.Lste_2187"/>
<dbReference type="GO" id="GO:0009279">
    <property type="term" value="C:cell outer membrane"/>
    <property type="evidence" value="ECO:0007669"/>
    <property type="project" value="UniProtKB-SubCell"/>
</dbReference>
<evidence type="ECO:0000256" key="1">
    <source>
        <dbReference type="ARBA" id="ARBA00007613"/>
    </source>
</evidence>
<sequence length="510" mass="55532">MNKTRIKRCAILQLSWNQCLIKQFQNLISIILLTLLSGCRVGPDFVRPPPPESTSYTKAKVASHLVPGNGEPSQHLILGKEVPAAWWQLFHSPSLNQVIQQAIANSPTIEAARAKLAQAQQSILMARGSFYPQIDGSGSAQREKGPPLAFGLLSAVPATTIKGVPTYNLYSFGPTVNFVPDVFGLTSRRVEQQTALAENQAYQLAAAQLSVTGNIVAQALTIASIRLQIKALEKIIADDEKSLELMQKRLVVGLVNRTDFLLAQNQLEKDRSNLPQLKQQLDAAEHALTILVGKSPAEWSPPAFSMDEFTLPKNLPLVFPSMLVSQRPDIMAAEAELHASSAAIGIAKAQLFPTITLSASVDPTALTPANLFNSSNLAWDIFSGVATPIFHGGTLQAQKRAAIDAFQTSLAMYKQTVLEGLRQVADKLRALSHDAELVQADRRSLDTLKASVTLQRQRFTVGTVDLLDLLNADRTYQQARISYAQSQSQRYLDSAQLLVALGGGWNKKLA</sequence>
<comment type="subcellular location">
    <subcellularLocation>
        <location evidence="2">Cell outer membrane</location>
        <topology evidence="2">Lipid-anchor</topology>
    </subcellularLocation>
</comment>
<dbReference type="InterPro" id="IPR003423">
    <property type="entry name" value="OMP_efflux"/>
</dbReference>
<accession>A0A0W0ZIK3</accession>
<dbReference type="EMBL" id="LNYY01000019">
    <property type="protein sequence ID" value="KTD69029.1"/>
    <property type="molecule type" value="Genomic_DNA"/>
</dbReference>
<proteinExistence type="inferred from homology"/>
<dbReference type="RefSeq" id="WP_058510987.1">
    <property type="nucleotide sequence ID" value="NZ_DAIOMV010000019.1"/>
</dbReference>